<feature type="compositionally biased region" description="Polar residues" evidence="1">
    <location>
        <begin position="41"/>
        <end position="71"/>
    </location>
</feature>
<organism evidence="2 3">
    <name type="scientific">Steinernema carpocapsae</name>
    <name type="common">Entomopathogenic nematode</name>
    <dbReference type="NCBI Taxonomy" id="34508"/>
    <lineage>
        <taxon>Eukaryota</taxon>
        <taxon>Metazoa</taxon>
        <taxon>Ecdysozoa</taxon>
        <taxon>Nematoda</taxon>
        <taxon>Chromadorea</taxon>
        <taxon>Rhabditida</taxon>
        <taxon>Tylenchina</taxon>
        <taxon>Panagrolaimomorpha</taxon>
        <taxon>Strongyloidoidea</taxon>
        <taxon>Steinernematidae</taxon>
        <taxon>Steinernema</taxon>
    </lineage>
</organism>
<evidence type="ECO:0000313" key="3">
    <source>
        <dbReference type="Proteomes" id="UP000298663"/>
    </source>
</evidence>
<reference evidence="2 3" key="1">
    <citation type="journal article" date="2015" name="Genome Biol.">
        <title>Comparative genomics of Steinernema reveals deeply conserved gene regulatory networks.</title>
        <authorList>
            <person name="Dillman A.R."/>
            <person name="Macchietto M."/>
            <person name="Porter C.F."/>
            <person name="Rogers A."/>
            <person name="Williams B."/>
            <person name="Antoshechkin I."/>
            <person name="Lee M.M."/>
            <person name="Goodwin Z."/>
            <person name="Lu X."/>
            <person name="Lewis E.E."/>
            <person name="Goodrich-Blair H."/>
            <person name="Stock S.P."/>
            <person name="Adams B.J."/>
            <person name="Sternberg P.W."/>
            <person name="Mortazavi A."/>
        </authorList>
    </citation>
    <scope>NUCLEOTIDE SEQUENCE [LARGE SCALE GENOMIC DNA]</scope>
    <source>
        <strain evidence="2 3">ALL</strain>
    </source>
</reference>
<dbReference type="Proteomes" id="UP000298663">
    <property type="component" value="Unassembled WGS sequence"/>
</dbReference>
<proteinExistence type="predicted"/>
<feature type="compositionally biased region" description="Low complexity" evidence="1">
    <location>
        <begin position="27"/>
        <end position="40"/>
    </location>
</feature>
<feature type="region of interest" description="Disordered" evidence="1">
    <location>
        <begin position="1"/>
        <end position="92"/>
    </location>
</feature>
<evidence type="ECO:0000313" key="2">
    <source>
        <dbReference type="EMBL" id="TKR63478.1"/>
    </source>
</evidence>
<protein>
    <submittedName>
        <fullName evidence="2">Uncharacterized protein</fullName>
    </submittedName>
</protein>
<reference evidence="2 3" key="2">
    <citation type="journal article" date="2019" name="G3 (Bethesda)">
        <title>Hybrid Assembly of the Genome of the Entomopathogenic Nematode Steinernema carpocapsae Identifies the X-Chromosome.</title>
        <authorList>
            <person name="Serra L."/>
            <person name="Macchietto M."/>
            <person name="Macias-Munoz A."/>
            <person name="McGill C.J."/>
            <person name="Rodriguez I.M."/>
            <person name="Rodriguez B."/>
            <person name="Murad R."/>
            <person name="Mortazavi A."/>
        </authorList>
    </citation>
    <scope>NUCLEOTIDE SEQUENCE [LARGE SCALE GENOMIC DNA]</scope>
    <source>
        <strain evidence="2 3">ALL</strain>
    </source>
</reference>
<comment type="caution">
    <text evidence="2">The sequence shown here is derived from an EMBL/GenBank/DDBJ whole genome shotgun (WGS) entry which is preliminary data.</text>
</comment>
<evidence type="ECO:0000256" key="1">
    <source>
        <dbReference type="SAM" id="MobiDB-lite"/>
    </source>
</evidence>
<dbReference type="AlphaFoldDB" id="A0A4U5M3X1"/>
<sequence>MSDAAKEEPPQVSTTTPAAPSADHPGESAPQPSSAASATPTLNNLLTKPSSAESTPQAATQANSGPPSNATVPFGSPSVDGRRRRFLRADQV</sequence>
<dbReference type="EMBL" id="AZBU02000010">
    <property type="protein sequence ID" value="TKR63478.1"/>
    <property type="molecule type" value="Genomic_DNA"/>
</dbReference>
<name>A0A4U5M3X1_STECR</name>
<gene>
    <name evidence="2" type="ORF">L596_027303</name>
</gene>
<accession>A0A4U5M3X1</accession>
<keyword evidence="3" id="KW-1185">Reference proteome</keyword>